<sequence length="537" mass="63376">MNELIHKFCESQLVPWDTSNIHSYNTDNIPKQSNNNNTYTKPHNKDPLVGSFSFNFPIIDKTGKSNINTVDFDFFCDNKSTNSSNNDDHIFNLSVKMFGQKIGMNTKISNDNKTVDMNFYNINTRDNNANTNTNNYNEQYNINIDYTYEDDLDINQIHNRILDKLSNESGSKLDKLNKHLEHEKKIVLGSQTIGERKKSIECINDIQSKMENIYNKLEYNKYVEKSKDILIKYNQIESTDQIIEFNDIDKYDEQKNIQYNEYKHELIEQYIFIASKYINLNISHKIKEIENICPSCKNILNKSLLINIDGMLMCPDCNIEIQLYTGAYDYDNSDISSMLSNKASSNDINNYLNRIEDFEAKEPNKYPANIEIILDTYFIEHNMDICKIVRLYPFNSDGRTKGNTSKKMMINTLKNLKYKLPKMRKHIEWICVEYWGWRRHNLSDYKTAIISNYSNMQDIINNNKGIRKSNLNRDYRLYRDLEKIKYPYLNINDFLITNEESLHYHENMFFNNIIPGLGWDKDLSYKPVRMISLLLNS</sequence>
<accession>A0A481Z4Y5</accession>
<gene>
    <name evidence="1" type="ORF">LCPAC102_00280</name>
</gene>
<evidence type="ECO:0000313" key="1">
    <source>
        <dbReference type="EMBL" id="QBK90118.1"/>
    </source>
</evidence>
<evidence type="ECO:0008006" key="2">
    <source>
        <dbReference type="Google" id="ProtNLM"/>
    </source>
</evidence>
<reference evidence="1" key="1">
    <citation type="journal article" date="2019" name="MBio">
        <title>Virus Genomes from Deep Sea Sediments Expand the Ocean Megavirome and Support Independent Origins of Viral Gigantism.</title>
        <authorList>
            <person name="Backstrom D."/>
            <person name="Yutin N."/>
            <person name="Jorgensen S.L."/>
            <person name="Dharamshi J."/>
            <person name="Homa F."/>
            <person name="Zaremba-Niedwiedzka K."/>
            <person name="Spang A."/>
            <person name="Wolf Y.I."/>
            <person name="Koonin E.V."/>
            <person name="Ettema T.J."/>
        </authorList>
    </citation>
    <scope>NUCLEOTIDE SEQUENCE</scope>
</reference>
<proteinExistence type="predicted"/>
<dbReference type="EMBL" id="MK500465">
    <property type="protein sequence ID" value="QBK90118.1"/>
    <property type="molecule type" value="Genomic_DNA"/>
</dbReference>
<protein>
    <recommendedName>
        <fullName evidence="2">Late transcription factor 3-like protein</fullName>
    </recommendedName>
</protein>
<name>A0A481Z4Y5_9VIRU</name>
<organism evidence="1">
    <name type="scientific">Pithovirus LCPAC102</name>
    <dbReference type="NCBI Taxonomy" id="2506587"/>
    <lineage>
        <taxon>Viruses</taxon>
        <taxon>Pithoviruses</taxon>
    </lineage>
</organism>